<name>A0A1R2B629_9CILI</name>
<proteinExistence type="predicted"/>
<sequence length="294" mass="34589">MEDFRTYGVERIQVSELEINNSLPKNYYFDFIESFLSLPKILQHSLLKEIYEIVSVLFADYTFELFCSKEFFDSKATHSILILIRQTGSNKIIGFNKEHLHERYAFENDYRESNKYICASGIVGCIPEFQGKRILTDLNYLSTYLFVNNFPQNNLVILDFYTNPISYYSLHKISKNIIPSPGKSYSKKILDFIIQTANFKGYKSLPFRHPLMVKEDHLIKNMNKQYLKDNYNKLPKEMKFFIDTTGLEPHAALTCMPIIQILKDNSLGLEEIYYDKPKDLDVKVFRWVINNPKI</sequence>
<dbReference type="AlphaFoldDB" id="A0A1R2B629"/>
<accession>A0A1R2B629</accession>
<gene>
    <name evidence="1" type="ORF">SteCoe_29397</name>
</gene>
<dbReference type="Proteomes" id="UP000187209">
    <property type="component" value="Unassembled WGS sequence"/>
</dbReference>
<dbReference type="EMBL" id="MPUH01000920">
    <property type="protein sequence ID" value="OMJ72222.1"/>
    <property type="molecule type" value="Genomic_DNA"/>
</dbReference>
<keyword evidence="2" id="KW-1185">Reference proteome</keyword>
<evidence type="ECO:0000313" key="1">
    <source>
        <dbReference type="EMBL" id="OMJ72222.1"/>
    </source>
</evidence>
<reference evidence="1 2" key="1">
    <citation type="submission" date="2016-11" db="EMBL/GenBank/DDBJ databases">
        <title>The macronuclear genome of Stentor coeruleus: a giant cell with tiny introns.</title>
        <authorList>
            <person name="Slabodnick M."/>
            <person name="Ruby J.G."/>
            <person name="Reiff S.B."/>
            <person name="Swart E.C."/>
            <person name="Gosai S."/>
            <person name="Prabakaran S."/>
            <person name="Witkowska E."/>
            <person name="Larue G.E."/>
            <person name="Fisher S."/>
            <person name="Freeman R.M."/>
            <person name="Gunawardena J."/>
            <person name="Chu W."/>
            <person name="Stover N.A."/>
            <person name="Gregory B.D."/>
            <person name="Nowacki M."/>
            <person name="Derisi J."/>
            <person name="Roy S.W."/>
            <person name="Marshall W.F."/>
            <person name="Sood P."/>
        </authorList>
    </citation>
    <scope>NUCLEOTIDE SEQUENCE [LARGE SCALE GENOMIC DNA]</scope>
    <source>
        <strain evidence="1">WM001</strain>
    </source>
</reference>
<protein>
    <submittedName>
        <fullName evidence="1">Uncharacterized protein</fullName>
    </submittedName>
</protein>
<evidence type="ECO:0000313" key="2">
    <source>
        <dbReference type="Proteomes" id="UP000187209"/>
    </source>
</evidence>
<organism evidence="1 2">
    <name type="scientific">Stentor coeruleus</name>
    <dbReference type="NCBI Taxonomy" id="5963"/>
    <lineage>
        <taxon>Eukaryota</taxon>
        <taxon>Sar</taxon>
        <taxon>Alveolata</taxon>
        <taxon>Ciliophora</taxon>
        <taxon>Postciliodesmatophora</taxon>
        <taxon>Heterotrichea</taxon>
        <taxon>Heterotrichida</taxon>
        <taxon>Stentoridae</taxon>
        <taxon>Stentor</taxon>
    </lineage>
</organism>
<comment type="caution">
    <text evidence="1">The sequence shown here is derived from an EMBL/GenBank/DDBJ whole genome shotgun (WGS) entry which is preliminary data.</text>
</comment>